<comment type="caution">
    <text evidence="2">The sequence shown here is derived from an EMBL/GenBank/DDBJ whole genome shotgun (WGS) entry which is preliminary data.</text>
</comment>
<keyword evidence="1" id="KW-0472">Membrane</keyword>
<dbReference type="STRING" id="706434.HMPREF9429_00361"/>
<keyword evidence="1" id="KW-1133">Transmembrane helix</keyword>
<keyword evidence="1" id="KW-0812">Transmembrane</keyword>
<keyword evidence="3" id="KW-1185">Reference proteome</keyword>
<feature type="transmembrane region" description="Helical" evidence="1">
    <location>
        <begin position="7"/>
        <end position="24"/>
    </location>
</feature>
<accession>E2ZAA1</accession>
<protein>
    <submittedName>
        <fullName evidence="2">Uncharacterized protein</fullName>
    </submittedName>
</protein>
<evidence type="ECO:0000313" key="3">
    <source>
        <dbReference type="Proteomes" id="UP000003195"/>
    </source>
</evidence>
<reference evidence="2 3" key="1">
    <citation type="submission" date="2010-08" db="EMBL/GenBank/DDBJ databases">
        <authorList>
            <person name="Weinstock G."/>
            <person name="Sodergren E."/>
            <person name="Clifton S."/>
            <person name="Fulton L."/>
            <person name="Fulton B."/>
            <person name="Courtney L."/>
            <person name="Fronick C."/>
            <person name="Harrison M."/>
            <person name="Strong C."/>
            <person name="Farmer C."/>
            <person name="Delahaunty K."/>
            <person name="Markovic C."/>
            <person name="Hall O."/>
            <person name="Minx P."/>
            <person name="Tomlinson C."/>
            <person name="Mitreva M."/>
            <person name="Hou S."/>
            <person name="Chen J."/>
            <person name="Wollam A."/>
            <person name="Pepin K.H."/>
            <person name="Johnson M."/>
            <person name="Bhonagiri V."/>
            <person name="Zhang X."/>
            <person name="Suruliraj S."/>
            <person name="Warren W."/>
            <person name="Chinwalla A."/>
            <person name="Mardis E.R."/>
            <person name="Wilson R.K."/>
        </authorList>
    </citation>
    <scope>NUCLEOTIDE SEQUENCE [LARGE SCALE GENOMIC DNA]</scope>
    <source>
        <strain evidence="2 3">F0359</strain>
    </source>
</reference>
<proteinExistence type="predicted"/>
<dbReference type="HOGENOM" id="CLU_1466565_0_0_9"/>
<organism evidence="2 3">
    <name type="scientific">Megasphaera micronuciformis F0359</name>
    <dbReference type="NCBI Taxonomy" id="706434"/>
    <lineage>
        <taxon>Bacteria</taxon>
        <taxon>Bacillati</taxon>
        <taxon>Bacillota</taxon>
        <taxon>Negativicutes</taxon>
        <taxon>Veillonellales</taxon>
        <taxon>Veillonellaceae</taxon>
        <taxon>Megasphaera</taxon>
    </lineage>
</organism>
<gene>
    <name evidence="2" type="ORF">HMPREF9429_00361</name>
</gene>
<sequence length="184" mass="21945">MTIRMRAWSLLTVMAFIILYGMYWSTVNVIQVDKVKYFGMMRYEMESDRNLIQHNVYVAIEPWIFAYYFESPYLYTYGISGYTKTNVVPFGKVEKVYNRSYYQTVSEEFTGPFETTLQRFKDKFGGQLILKDSLQDVSEGDRQIYQTLRIKGESEKIWYFDEILRRGLEKQEDISAMKTCLEEL</sequence>
<dbReference type="AlphaFoldDB" id="E2ZAA1"/>
<evidence type="ECO:0000313" key="2">
    <source>
        <dbReference type="EMBL" id="EFQ04863.1"/>
    </source>
</evidence>
<evidence type="ECO:0000256" key="1">
    <source>
        <dbReference type="SAM" id="Phobius"/>
    </source>
</evidence>
<name>E2ZAA1_9FIRM</name>
<dbReference type="EMBL" id="AECS01000010">
    <property type="protein sequence ID" value="EFQ04863.1"/>
    <property type="molecule type" value="Genomic_DNA"/>
</dbReference>
<dbReference type="Proteomes" id="UP000003195">
    <property type="component" value="Unassembled WGS sequence"/>
</dbReference>